<dbReference type="PANTHER" id="PTHR30069">
    <property type="entry name" value="TONB-DEPENDENT OUTER MEMBRANE RECEPTOR"/>
    <property type="match status" value="1"/>
</dbReference>
<dbReference type="GO" id="GO:0015344">
    <property type="term" value="F:siderophore uptake transmembrane transporter activity"/>
    <property type="evidence" value="ECO:0007669"/>
    <property type="project" value="TreeGrafter"/>
</dbReference>
<dbReference type="InterPro" id="IPR039426">
    <property type="entry name" value="TonB-dep_rcpt-like"/>
</dbReference>
<reference evidence="17" key="1">
    <citation type="submission" date="2012-06" db="EMBL/GenBank/DDBJ databases">
        <title>Complete sequence of chromosome of Desulfomonile tiedjei DSM 6799.</title>
        <authorList>
            <person name="Lucas S."/>
            <person name="Copeland A."/>
            <person name="Lapidus A."/>
            <person name="Glavina del Rio T."/>
            <person name="Dalin E."/>
            <person name="Tice H."/>
            <person name="Bruce D."/>
            <person name="Goodwin L."/>
            <person name="Pitluck S."/>
            <person name="Peters L."/>
            <person name="Ovchinnikova G."/>
            <person name="Zeytun A."/>
            <person name="Lu M."/>
            <person name="Kyrpides N."/>
            <person name="Mavromatis K."/>
            <person name="Ivanova N."/>
            <person name="Brettin T."/>
            <person name="Detter J.C."/>
            <person name="Han C."/>
            <person name="Larimer F."/>
            <person name="Land M."/>
            <person name="Hauser L."/>
            <person name="Markowitz V."/>
            <person name="Cheng J.-F."/>
            <person name="Hugenholtz P."/>
            <person name="Woyke T."/>
            <person name="Wu D."/>
            <person name="Spring S."/>
            <person name="Schroeder M."/>
            <person name="Brambilla E."/>
            <person name="Klenk H.-P."/>
            <person name="Eisen J.A."/>
        </authorList>
    </citation>
    <scope>NUCLEOTIDE SEQUENCE [LARGE SCALE GENOMIC DNA]</scope>
    <source>
        <strain evidence="17">ATCC 49306 / DSM 6799 / DCB-1</strain>
    </source>
</reference>
<sequence>MRAFSLPYKRFMIAVFAVFALAASGNITALAQGTESSRELERVDINPPDRRPAARATSEAAPRYTGDQTNSPDSSSSSGPESAAVFGNGNSAAASTLSLVTGKSTVSIGAPALPAQVQTITPQDIQQLNIWGREPADLFIRTAGINAYYYNQGTLGLGIGMRGFATANDIGFWVDGVPQNYPSEVGQGRVVLQWLTPEAIERIEVIKGPFSAMYGNFAEAGVINIVTKKSAPSSSVTAEGGSFGAFRGLAILSSQNLVPTPFLVQDYYDINGYRENSQLKQGTTFDKFSVPIVGGILSLRYSYFQSDWGGAGYVPVNQVKSGQWPRKQALDPWDGGWVRRSELVANYAPACGERGLYADLYMHRYDGIRWRKLWPTTNSEYAVYEGRPYWGGRAYYNLVFGDVASLTVGGDTRQDTGSEQRYNTIRRVRSAPDTFGYELSLTNWGMFLQGQIKPHEKAKIVGGLRWDYFTQQFDNQTRPQNSGKQQLWVSSPKVGFVMTPTENFNIFGNAGMGFRTPAFTEVSPYQAGKNANFGLECPAVRTYDIGANATLFGSLYLAADYYHTYMERELVTIASESFNVGNTVRKGYELEAKYYPSKNLDFFASYAWVDAKVVDPTNPGQFLVPYIPEHLIKAGVTIGRDFGPYGNILADLYYQYFSGPPLYNGTVTTPLYAPDYDVYNFKLRYTGNGWSSFFSARCQPREYSASYFSNTGALLTYDPPPQWELNAGLMYSFY</sequence>
<dbReference type="InterPro" id="IPR036942">
    <property type="entry name" value="Beta-barrel_TonB_sf"/>
</dbReference>
<dbReference type="EMBL" id="CP003360">
    <property type="protein sequence ID" value="AFM27751.1"/>
    <property type="molecule type" value="Genomic_DNA"/>
</dbReference>
<dbReference type="Pfam" id="PF07715">
    <property type="entry name" value="Plug"/>
    <property type="match status" value="1"/>
</dbReference>
<evidence type="ECO:0000259" key="14">
    <source>
        <dbReference type="Pfam" id="PF00593"/>
    </source>
</evidence>
<accession>I4CDW0</accession>
<name>I4CDW0_DESTA</name>
<evidence type="ECO:0000256" key="12">
    <source>
        <dbReference type="SAM" id="MobiDB-lite"/>
    </source>
</evidence>
<dbReference type="InterPro" id="IPR012910">
    <property type="entry name" value="Plug_dom"/>
</dbReference>
<gene>
    <name evidence="16" type="ordered locus">Desti_5148</name>
</gene>
<evidence type="ECO:0000256" key="4">
    <source>
        <dbReference type="ARBA" id="ARBA00022692"/>
    </source>
</evidence>
<evidence type="ECO:0000256" key="3">
    <source>
        <dbReference type="ARBA" id="ARBA00022452"/>
    </source>
</evidence>
<evidence type="ECO:0000256" key="11">
    <source>
        <dbReference type="RuleBase" id="RU003357"/>
    </source>
</evidence>
<keyword evidence="4 10" id="KW-0812">Transmembrane</keyword>
<dbReference type="RefSeq" id="WP_014812853.1">
    <property type="nucleotide sequence ID" value="NC_018025.1"/>
</dbReference>
<evidence type="ECO:0000256" key="10">
    <source>
        <dbReference type="PROSITE-ProRule" id="PRU01360"/>
    </source>
</evidence>
<evidence type="ECO:0000256" key="13">
    <source>
        <dbReference type="SAM" id="SignalP"/>
    </source>
</evidence>
<evidence type="ECO:0000256" key="2">
    <source>
        <dbReference type="ARBA" id="ARBA00022448"/>
    </source>
</evidence>
<dbReference type="Pfam" id="PF00593">
    <property type="entry name" value="TonB_dep_Rec_b-barrel"/>
    <property type="match status" value="1"/>
</dbReference>
<keyword evidence="7 10" id="KW-0472">Membrane</keyword>
<protein>
    <submittedName>
        <fullName evidence="16">Outer membrane receptor for ferrienterochelin and colicins</fullName>
    </submittedName>
</protein>
<feature type="domain" description="TonB-dependent receptor-like beta-barrel" evidence="14">
    <location>
        <begin position="336"/>
        <end position="691"/>
    </location>
</feature>
<evidence type="ECO:0000313" key="16">
    <source>
        <dbReference type="EMBL" id="AFM27751.1"/>
    </source>
</evidence>
<dbReference type="STRING" id="706587.Desti_5148"/>
<keyword evidence="2 10" id="KW-0813">Transport</keyword>
<keyword evidence="17" id="KW-1185">Reference proteome</keyword>
<keyword evidence="3 10" id="KW-1134">Transmembrane beta strand</keyword>
<evidence type="ECO:0000256" key="9">
    <source>
        <dbReference type="ARBA" id="ARBA00023237"/>
    </source>
</evidence>
<feature type="region of interest" description="Disordered" evidence="12">
    <location>
        <begin position="32"/>
        <end position="84"/>
    </location>
</feature>
<dbReference type="SUPFAM" id="SSF56935">
    <property type="entry name" value="Porins"/>
    <property type="match status" value="1"/>
</dbReference>
<dbReference type="KEGG" id="dti:Desti_5148"/>
<keyword evidence="8 16" id="KW-0675">Receptor</keyword>
<dbReference type="PANTHER" id="PTHR30069:SF29">
    <property type="entry name" value="HEMOGLOBIN AND HEMOGLOBIN-HAPTOGLOBIN-BINDING PROTEIN 1-RELATED"/>
    <property type="match status" value="1"/>
</dbReference>
<keyword evidence="9 10" id="KW-0998">Cell outer membrane</keyword>
<dbReference type="PROSITE" id="PS52016">
    <property type="entry name" value="TONB_DEPENDENT_REC_3"/>
    <property type="match status" value="1"/>
</dbReference>
<evidence type="ECO:0000256" key="8">
    <source>
        <dbReference type="ARBA" id="ARBA00023170"/>
    </source>
</evidence>
<dbReference type="Gene3D" id="2.40.170.20">
    <property type="entry name" value="TonB-dependent receptor, beta-barrel domain"/>
    <property type="match status" value="1"/>
</dbReference>
<dbReference type="OrthoDB" id="9763670at2"/>
<evidence type="ECO:0000259" key="15">
    <source>
        <dbReference type="Pfam" id="PF07715"/>
    </source>
</evidence>
<dbReference type="InterPro" id="IPR037066">
    <property type="entry name" value="Plug_dom_sf"/>
</dbReference>
<dbReference type="HOGENOM" id="CLU_407554_0_0_7"/>
<feature type="compositionally biased region" description="Basic and acidic residues" evidence="12">
    <location>
        <begin position="36"/>
        <end position="52"/>
    </location>
</feature>
<feature type="signal peptide" evidence="13">
    <location>
        <begin position="1"/>
        <end position="31"/>
    </location>
</feature>
<evidence type="ECO:0000256" key="6">
    <source>
        <dbReference type="ARBA" id="ARBA00023077"/>
    </source>
</evidence>
<feature type="compositionally biased region" description="Low complexity" evidence="12">
    <location>
        <begin position="71"/>
        <end position="82"/>
    </location>
</feature>
<dbReference type="Proteomes" id="UP000006055">
    <property type="component" value="Chromosome"/>
</dbReference>
<dbReference type="Gene3D" id="2.170.130.10">
    <property type="entry name" value="TonB-dependent receptor, plug domain"/>
    <property type="match status" value="1"/>
</dbReference>
<evidence type="ECO:0000256" key="5">
    <source>
        <dbReference type="ARBA" id="ARBA00022729"/>
    </source>
</evidence>
<comment type="similarity">
    <text evidence="10 11">Belongs to the TonB-dependent receptor family.</text>
</comment>
<evidence type="ECO:0000256" key="1">
    <source>
        <dbReference type="ARBA" id="ARBA00004571"/>
    </source>
</evidence>
<dbReference type="GO" id="GO:0044718">
    <property type="term" value="P:siderophore transmembrane transport"/>
    <property type="evidence" value="ECO:0007669"/>
    <property type="project" value="TreeGrafter"/>
</dbReference>
<keyword evidence="6 11" id="KW-0798">TonB box</keyword>
<dbReference type="AlphaFoldDB" id="I4CDW0"/>
<feature type="domain" description="TonB-dependent receptor plug" evidence="15">
    <location>
        <begin position="113"/>
        <end position="222"/>
    </location>
</feature>
<dbReference type="InterPro" id="IPR000531">
    <property type="entry name" value="Beta-barrel_TonB"/>
</dbReference>
<evidence type="ECO:0000256" key="7">
    <source>
        <dbReference type="ARBA" id="ARBA00023136"/>
    </source>
</evidence>
<feature type="chain" id="PRO_5003687286" evidence="13">
    <location>
        <begin position="32"/>
        <end position="734"/>
    </location>
</feature>
<dbReference type="eggNOG" id="COG4771">
    <property type="taxonomic scope" value="Bacteria"/>
</dbReference>
<organism evidence="16 17">
    <name type="scientific">Desulfomonile tiedjei (strain ATCC 49306 / DSM 6799 / DCB-1)</name>
    <dbReference type="NCBI Taxonomy" id="706587"/>
    <lineage>
        <taxon>Bacteria</taxon>
        <taxon>Pseudomonadati</taxon>
        <taxon>Thermodesulfobacteriota</taxon>
        <taxon>Desulfomonilia</taxon>
        <taxon>Desulfomonilales</taxon>
        <taxon>Desulfomonilaceae</taxon>
        <taxon>Desulfomonile</taxon>
    </lineage>
</organism>
<proteinExistence type="inferred from homology"/>
<dbReference type="GO" id="GO:0009279">
    <property type="term" value="C:cell outer membrane"/>
    <property type="evidence" value="ECO:0007669"/>
    <property type="project" value="UniProtKB-SubCell"/>
</dbReference>
<evidence type="ECO:0000313" key="17">
    <source>
        <dbReference type="Proteomes" id="UP000006055"/>
    </source>
</evidence>
<keyword evidence="5 13" id="KW-0732">Signal</keyword>
<comment type="subcellular location">
    <subcellularLocation>
        <location evidence="1 10">Cell outer membrane</location>
        <topology evidence="1 10">Multi-pass membrane protein</topology>
    </subcellularLocation>
</comment>